<sequence>MKTIEQLIKEGSNPFQAEVINNRSKELIVPAGAGSGKTKTLVTKMIEIIYDGASLDDFLVLTFTKKAANEMKERIKKILLQGPYKDLANRVDSAYVSTFDSYAYNFVKQHASKINLDSNLELLDQAVFNITKQEIMEELMLHYMIHGDNAAKDFLYNFTDKKSSQTLIENLINLHDKLSSDISLENINIETLILNIPLIDLSNFKQKLLDIDETFVEDEKNEEILISYYEYIRYLNGERTEDCDLSKKRLNWTMFDESVKELYQDKINKVLKKVKDLKKNFTKRDDVIFYHQIRLTYTEVLVKILKDFDQRLNQFKKETNKYEFKDISNFLNKILRENIDVRNRLKEQFKYIFVDEYQDTSQVQSDFLDMLIENNDHIHVMYVGDIKQSIYKFRNAKPETFIRKQEEASVISLNTNYRSHKKIIDFVNQIFMRILNDKHKYDINYNENHAMLSGSTKFNNDPLTGVYLEELHKDLELKTDIAEEAFVVGNKIKDLMAKGLIKNYKEVAVLARNTTNFKAFIDVFNYLGIPLQVQVSLDLNETYLLKLMANILMLAKLLNTFDRESQDIKRFAYASISRSELFNLSDYEIFNDLIDSDLNSTRTKRLEIHPLIFEKLNNLNKFIYTRSNTEIVFYMLETFEIEKNIVETVDSSLKQFQIDYLVKLCQPMSDLGIIGDEFVEYFYKIAYDDKKLELSILQESSENSVKMTNIHQSKGLEYEVLFLVGLNKSFGVKKTPNLKYSSDNLLEIYPSFETHEKKEVLKQIGQTYKDELKSREEVSQLKEELRLLYVAFTRAEKALFLVTTKEDDHSNLKSFADYLYENDFTDFIESENITRRSVFETQADFRDYLKEKNYYYPIEIDLLKDDQIIFEKEVIKDLKASRHIQSILSEEEKKNLKQGTKLHESFEFFTSETNETLVKRFITKKFGQKSILNASFLHHEYEFIYFEETNKINGIIDLLAIYEGEIHVIDYKTTDIDPDKYKNQLLTYKKYLENIFTLPVKTYLYSITQDKVLEVKHD</sequence>
<dbReference type="GO" id="GO:0016887">
    <property type="term" value="F:ATP hydrolysis activity"/>
    <property type="evidence" value="ECO:0007669"/>
    <property type="project" value="RHEA"/>
</dbReference>
<dbReference type="Pfam" id="PF12705">
    <property type="entry name" value="PDDEXK_1"/>
    <property type="match status" value="1"/>
</dbReference>
<dbReference type="GO" id="GO:0000725">
    <property type="term" value="P:recombinational repair"/>
    <property type="evidence" value="ECO:0007669"/>
    <property type="project" value="TreeGrafter"/>
</dbReference>
<evidence type="ECO:0000256" key="10">
    <source>
        <dbReference type="ARBA" id="ARBA00023235"/>
    </source>
</evidence>
<keyword evidence="8" id="KW-0238">DNA-binding</keyword>
<keyword evidence="1" id="KW-0540">Nuclease</keyword>
<keyword evidence="10" id="KW-0413">Isomerase</keyword>
<dbReference type="SUPFAM" id="SSF52980">
    <property type="entry name" value="Restriction endonuclease-like"/>
    <property type="match status" value="1"/>
</dbReference>
<proteinExistence type="predicted"/>
<dbReference type="PROSITE" id="PS51198">
    <property type="entry name" value="UVRD_HELICASE_ATP_BIND"/>
    <property type="match status" value="1"/>
</dbReference>
<dbReference type="Pfam" id="PF13361">
    <property type="entry name" value="UvrD_C"/>
    <property type="match status" value="1"/>
</dbReference>
<dbReference type="InterPro" id="IPR014016">
    <property type="entry name" value="UvrD-like_ATP-bd"/>
</dbReference>
<dbReference type="SUPFAM" id="SSF52540">
    <property type="entry name" value="P-loop containing nucleoside triphosphate hydrolases"/>
    <property type="match status" value="1"/>
</dbReference>
<dbReference type="InterPro" id="IPR011604">
    <property type="entry name" value="PDDEXK-like_dom_sf"/>
</dbReference>
<dbReference type="KEGG" id="ahk:NCTC10172_00380"/>
<evidence type="ECO:0000256" key="4">
    <source>
        <dbReference type="ARBA" id="ARBA00022801"/>
    </source>
</evidence>
<evidence type="ECO:0000256" key="14">
    <source>
        <dbReference type="PROSITE-ProRule" id="PRU00560"/>
    </source>
</evidence>
<keyword evidence="6" id="KW-0269">Exonuclease</keyword>
<evidence type="ECO:0000256" key="12">
    <source>
        <dbReference type="ARBA" id="ARBA00034808"/>
    </source>
</evidence>
<accession>A0A449BIV7</accession>
<dbReference type="GO" id="GO:0005524">
    <property type="term" value="F:ATP binding"/>
    <property type="evidence" value="ECO:0007669"/>
    <property type="project" value="UniProtKB-UniRule"/>
</dbReference>
<keyword evidence="3" id="KW-0227">DNA damage</keyword>
<evidence type="ECO:0000256" key="13">
    <source>
        <dbReference type="ARBA" id="ARBA00048988"/>
    </source>
</evidence>
<dbReference type="GO" id="GO:0003677">
    <property type="term" value="F:DNA binding"/>
    <property type="evidence" value="ECO:0007669"/>
    <property type="project" value="UniProtKB-KW"/>
</dbReference>
<dbReference type="InterPro" id="IPR000212">
    <property type="entry name" value="DNA_helicase_UvrD/REP"/>
</dbReference>
<organism evidence="16 17">
    <name type="scientific">Acholeplasma hippikon</name>
    <dbReference type="NCBI Taxonomy" id="264636"/>
    <lineage>
        <taxon>Bacteria</taxon>
        <taxon>Bacillati</taxon>
        <taxon>Mycoplasmatota</taxon>
        <taxon>Mollicutes</taxon>
        <taxon>Acholeplasmatales</taxon>
        <taxon>Acholeplasmataceae</taxon>
        <taxon>Acholeplasma</taxon>
    </lineage>
</organism>
<keyword evidence="2 14" id="KW-0547">Nucleotide-binding</keyword>
<dbReference type="RefSeq" id="WP_035369544.1">
    <property type="nucleotide sequence ID" value="NZ_LR215050.1"/>
</dbReference>
<dbReference type="InterPro" id="IPR011335">
    <property type="entry name" value="Restrct_endonuc-II-like"/>
</dbReference>
<evidence type="ECO:0000256" key="6">
    <source>
        <dbReference type="ARBA" id="ARBA00022839"/>
    </source>
</evidence>
<dbReference type="STRING" id="1408416.GCA_000702765_01038"/>
<dbReference type="Gene3D" id="3.90.320.10">
    <property type="match status" value="1"/>
</dbReference>
<keyword evidence="17" id="KW-1185">Reference proteome</keyword>
<keyword evidence="5 14" id="KW-0347">Helicase</keyword>
<comment type="catalytic activity">
    <reaction evidence="11">
        <text>Couples ATP hydrolysis with the unwinding of duplex DNA by translocating in the 3'-5' direction.</text>
        <dbReference type="EC" id="5.6.2.4"/>
    </reaction>
</comment>
<evidence type="ECO:0000256" key="5">
    <source>
        <dbReference type="ARBA" id="ARBA00022806"/>
    </source>
</evidence>
<evidence type="ECO:0000256" key="2">
    <source>
        <dbReference type="ARBA" id="ARBA00022741"/>
    </source>
</evidence>
<dbReference type="Gene3D" id="3.40.50.300">
    <property type="entry name" value="P-loop containing nucleotide triphosphate hydrolases"/>
    <property type="match status" value="4"/>
</dbReference>
<evidence type="ECO:0000313" key="17">
    <source>
        <dbReference type="Proteomes" id="UP000290909"/>
    </source>
</evidence>
<evidence type="ECO:0000313" key="16">
    <source>
        <dbReference type="EMBL" id="VEU82370.1"/>
    </source>
</evidence>
<dbReference type="InterPro" id="IPR027417">
    <property type="entry name" value="P-loop_NTPase"/>
</dbReference>
<evidence type="ECO:0000256" key="1">
    <source>
        <dbReference type="ARBA" id="ARBA00022722"/>
    </source>
</evidence>
<evidence type="ECO:0000256" key="3">
    <source>
        <dbReference type="ARBA" id="ARBA00022763"/>
    </source>
</evidence>
<dbReference type="GO" id="GO:0004527">
    <property type="term" value="F:exonuclease activity"/>
    <property type="evidence" value="ECO:0007669"/>
    <property type="project" value="UniProtKB-KW"/>
</dbReference>
<protein>
    <recommendedName>
        <fullName evidence="12">DNA 3'-5' helicase</fullName>
        <ecNumber evidence="12">5.6.2.4</ecNumber>
    </recommendedName>
</protein>
<evidence type="ECO:0000256" key="11">
    <source>
        <dbReference type="ARBA" id="ARBA00034617"/>
    </source>
</evidence>
<evidence type="ECO:0000256" key="8">
    <source>
        <dbReference type="ARBA" id="ARBA00023125"/>
    </source>
</evidence>
<dbReference type="InterPro" id="IPR014017">
    <property type="entry name" value="DNA_helicase_UvrD-like_C"/>
</dbReference>
<reference evidence="16 17" key="1">
    <citation type="submission" date="2019-01" db="EMBL/GenBank/DDBJ databases">
        <authorList>
            <consortium name="Pathogen Informatics"/>
        </authorList>
    </citation>
    <scope>NUCLEOTIDE SEQUENCE [LARGE SCALE GENOMIC DNA]</scope>
    <source>
        <strain evidence="16 17">NCTC10172</strain>
    </source>
</reference>
<dbReference type="InterPro" id="IPR038726">
    <property type="entry name" value="PDDEXK_AddAB-type"/>
</dbReference>
<dbReference type="Pfam" id="PF00580">
    <property type="entry name" value="UvrD-helicase"/>
    <property type="match status" value="1"/>
</dbReference>
<dbReference type="PANTHER" id="PTHR11070:SF2">
    <property type="entry name" value="ATP-DEPENDENT DNA HELICASE SRS2"/>
    <property type="match status" value="1"/>
</dbReference>
<evidence type="ECO:0000256" key="9">
    <source>
        <dbReference type="ARBA" id="ARBA00023204"/>
    </source>
</evidence>
<keyword evidence="4 14" id="KW-0378">Hydrolase</keyword>
<dbReference type="EC" id="5.6.2.4" evidence="12"/>
<dbReference type="AlphaFoldDB" id="A0A449BIV7"/>
<gene>
    <name evidence="16" type="primary">addA</name>
    <name evidence="16" type="ORF">NCTC10172_00380</name>
</gene>
<keyword evidence="7 14" id="KW-0067">ATP-binding</keyword>
<dbReference type="PANTHER" id="PTHR11070">
    <property type="entry name" value="UVRD / RECB / PCRA DNA HELICASE FAMILY MEMBER"/>
    <property type="match status" value="1"/>
</dbReference>
<feature type="domain" description="UvrD-like helicase ATP-binding" evidence="15">
    <location>
        <begin position="10"/>
        <end position="420"/>
    </location>
</feature>
<evidence type="ECO:0000259" key="15">
    <source>
        <dbReference type="PROSITE" id="PS51198"/>
    </source>
</evidence>
<dbReference type="EMBL" id="LR215050">
    <property type="protein sequence ID" value="VEU82370.1"/>
    <property type="molecule type" value="Genomic_DNA"/>
</dbReference>
<dbReference type="GO" id="GO:0005829">
    <property type="term" value="C:cytosol"/>
    <property type="evidence" value="ECO:0007669"/>
    <property type="project" value="TreeGrafter"/>
</dbReference>
<evidence type="ECO:0000256" key="7">
    <source>
        <dbReference type="ARBA" id="ARBA00022840"/>
    </source>
</evidence>
<dbReference type="GO" id="GO:0043138">
    <property type="term" value="F:3'-5' DNA helicase activity"/>
    <property type="evidence" value="ECO:0007669"/>
    <property type="project" value="UniProtKB-EC"/>
</dbReference>
<comment type="catalytic activity">
    <reaction evidence="13">
        <text>ATP + H2O = ADP + phosphate + H(+)</text>
        <dbReference type="Rhea" id="RHEA:13065"/>
        <dbReference type="ChEBI" id="CHEBI:15377"/>
        <dbReference type="ChEBI" id="CHEBI:15378"/>
        <dbReference type="ChEBI" id="CHEBI:30616"/>
        <dbReference type="ChEBI" id="CHEBI:43474"/>
        <dbReference type="ChEBI" id="CHEBI:456216"/>
        <dbReference type="EC" id="5.6.2.4"/>
    </reaction>
</comment>
<name>A0A449BIV7_9MOLU</name>
<feature type="binding site" evidence="14">
    <location>
        <begin position="31"/>
        <end position="38"/>
    </location>
    <ligand>
        <name>ATP</name>
        <dbReference type="ChEBI" id="CHEBI:30616"/>
    </ligand>
</feature>
<keyword evidence="9" id="KW-0234">DNA repair</keyword>
<dbReference type="Proteomes" id="UP000290909">
    <property type="component" value="Chromosome"/>
</dbReference>